<evidence type="ECO:0000259" key="2">
    <source>
        <dbReference type="Pfam" id="PF00534"/>
    </source>
</evidence>
<dbReference type="GO" id="GO:0016757">
    <property type="term" value="F:glycosyltransferase activity"/>
    <property type="evidence" value="ECO:0007669"/>
    <property type="project" value="UniProtKB-KW"/>
</dbReference>
<evidence type="ECO:0000313" key="4">
    <source>
        <dbReference type="Proteomes" id="UP001243717"/>
    </source>
</evidence>
<dbReference type="EC" id="2.4.-.-" evidence="3"/>
<dbReference type="Pfam" id="PF00534">
    <property type="entry name" value="Glycos_transf_1"/>
    <property type="match status" value="1"/>
</dbReference>
<feature type="region of interest" description="Disordered" evidence="1">
    <location>
        <begin position="178"/>
        <end position="199"/>
    </location>
</feature>
<protein>
    <submittedName>
        <fullName evidence="3">Glycosyltransferase family 4 protein</fullName>
        <ecNumber evidence="3">2.4.-.-</ecNumber>
    </submittedName>
</protein>
<dbReference type="PANTHER" id="PTHR12526:SF641">
    <property type="entry name" value="LIPOPOLYSACCHARIDE CORE BIOSYNTHESIS PROTEIN RFAG"/>
    <property type="match status" value="1"/>
</dbReference>
<sequence length="387" mass="43298">MPVIAASEFHAYVKIGFVLNDYYPFGGLQEDCLATAKATQQRGHEVHIFTRSWKGDRPPEIVAHLFGKKGWSNIARNRHFFKALQSELPSHGLDGLVAFSRIPAPDIYFAADPCYVEREARKPWWHKFTPRYRHYSQLEELLFAGEHATETLVLTEREIKFFNQHYGTPTQRFHLLPPGVARNTASPAESRSKRTSLRQELGTSHDATVALFLGSGFRIKGLDRALRSIAANHDSIQDLEFWIVGSGKPAGFQKLAQSTGVRVRFLGGRADVDRFYDAADFLLHPAYSESAGKVLLEALTHGLPVLTTDTCGYAPHIIKAQAGQVISSPFSQQILNDSVRHFIQDTATRQAMSQNALAYCASEDLYSCHQSAAQIIEKILLKKTNKC</sequence>
<dbReference type="CDD" id="cd03801">
    <property type="entry name" value="GT4_PimA-like"/>
    <property type="match status" value="1"/>
</dbReference>
<name>A0ABU1AN13_9BACT</name>
<gene>
    <name evidence="3" type="ORF">QEH59_12020</name>
</gene>
<proteinExistence type="predicted"/>
<keyword evidence="3" id="KW-0808">Transferase</keyword>
<keyword evidence="3" id="KW-0328">Glycosyltransferase</keyword>
<dbReference type="SUPFAM" id="SSF53756">
    <property type="entry name" value="UDP-Glycosyltransferase/glycogen phosphorylase"/>
    <property type="match status" value="1"/>
</dbReference>
<evidence type="ECO:0000313" key="3">
    <source>
        <dbReference type="EMBL" id="MDQ8195156.1"/>
    </source>
</evidence>
<dbReference type="Gene3D" id="3.40.50.2000">
    <property type="entry name" value="Glycogen Phosphorylase B"/>
    <property type="match status" value="2"/>
</dbReference>
<reference evidence="3 4" key="1">
    <citation type="submission" date="2023-04" db="EMBL/GenBank/DDBJ databases">
        <title>A novel bacteria isolated from coastal sediment.</title>
        <authorList>
            <person name="Liu X.-J."/>
            <person name="Du Z.-J."/>
        </authorList>
    </citation>
    <scope>NUCLEOTIDE SEQUENCE [LARGE SCALE GENOMIC DNA]</scope>
    <source>
        <strain evidence="3 4">SDUM461004</strain>
    </source>
</reference>
<dbReference type="Proteomes" id="UP001243717">
    <property type="component" value="Unassembled WGS sequence"/>
</dbReference>
<feature type="domain" description="Glycosyl transferase family 1" evidence="2">
    <location>
        <begin position="194"/>
        <end position="356"/>
    </location>
</feature>
<evidence type="ECO:0000256" key="1">
    <source>
        <dbReference type="SAM" id="MobiDB-lite"/>
    </source>
</evidence>
<comment type="caution">
    <text evidence="3">The sequence shown here is derived from an EMBL/GenBank/DDBJ whole genome shotgun (WGS) entry which is preliminary data.</text>
</comment>
<dbReference type="EMBL" id="JARXIC010000018">
    <property type="protein sequence ID" value="MDQ8195156.1"/>
    <property type="molecule type" value="Genomic_DNA"/>
</dbReference>
<accession>A0ABU1AN13</accession>
<dbReference type="InterPro" id="IPR001296">
    <property type="entry name" value="Glyco_trans_1"/>
</dbReference>
<organism evidence="3 4">
    <name type="scientific">Thalassobacterium sedimentorum</name>
    <dbReference type="NCBI Taxonomy" id="3041258"/>
    <lineage>
        <taxon>Bacteria</taxon>
        <taxon>Pseudomonadati</taxon>
        <taxon>Verrucomicrobiota</taxon>
        <taxon>Opitutia</taxon>
        <taxon>Puniceicoccales</taxon>
        <taxon>Coraliomargaritaceae</taxon>
        <taxon>Thalassobacterium</taxon>
    </lineage>
</organism>
<keyword evidence="4" id="KW-1185">Reference proteome</keyword>
<dbReference type="PANTHER" id="PTHR12526">
    <property type="entry name" value="GLYCOSYLTRANSFERASE"/>
    <property type="match status" value="1"/>
</dbReference>